<keyword evidence="3" id="KW-1185">Reference proteome</keyword>
<keyword evidence="2" id="KW-0413">Isomerase</keyword>
<dbReference type="RefSeq" id="WP_377087404.1">
    <property type="nucleotide sequence ID" value="NZ_JBHSJL010000014.1"/>
</dbReference>
<comment type="caution">
    <text evidence="2">The sequence shown here is derived from an EMBL/GenBank/DDBJ whole genome shotgun (WGS) entry which is preliminary data.</text>
</comment>
<accession>A0ABW4ZBK6</accession>
<feature type="domain" description="PpiC" evidence="1">
    <location>
        <begin position="115"/>
        <end position="239"/>
    </location>
</feature>
<sequence>MKKLVREPLLHFMLIGAGLFGLYSLVNQEEGPGEDTIVISEGRIEQFINVYEKTWQRPPTEHELKALIDDYVIEEIYYRQAVAMGIDQDDTIIRRRMRQKLEFLTDDVLMASDGDDSELEVYLSENPEKFRKDGSYSFEQIYINPQKHAGDLKSYLKEVEEKLQSGEEVESDSYFIAREQKEVPRWKVDRDFGQDFSGKLSGLKVGEWSGPLQSGLGSHFVKVSQRTEGSVPQLAEIRDKVKREWLHAQKLERRRQFNEKFLEKYEVVIEWPEQGSGA</sequence>
<name>A0ABW4ZBK6_9BACT</name>
<gene>
    <name evidence="2" type="ORF">ACFSW8_09040</name>
</gene>
<evidence type="ECO:0000313" key="2">
    <source>
        <dbReference type="EMBL" id="MFD2159042.1"/>
    </source>
</evidence>
<reference evidence="3" key="1">
    <citation type="journal article" date="2019" name="Int. J. Syst. Evol. Microbiol.">
        <title>The Global Catalogue of Microorganisms (GCM) 10K type strain sequencing project: providing services to taxonomists for standard genome sequencing and annotation.</title>
        <authorList>
            <consortium name="The Broad Institute Genomics Platform"/>
            <consortium name="The Broad Institute Genome Sequencing Center for Infectious Disease"/>
            <person name="Wu L."/>
            <person name="Ma J."/>
        </authorList>
    </citation>
    <scope>NUCLEOTIDE SEQUENCE [LARGE SCALE GENOMIC DNA]</scope>
    <source>
        <strain evidence="3">CCUG 57942</strain>
    </source>
</reference>
<proteinExistence type="predicted"/>
<dbReference type="Pfam" id="PF13145">
    <property type="entry name" value="Rotamase_2"/>
    <property type="match status" value="1"/>
</dbReference>
<protein>
    <submittedName>
        <fullName evidence="2">Peptidyl-prolyl cis-trans isomerase</fullName>
    </submittedName>
</protein>
<evidence type="ECO:0000313" key="3">
    <source>
        <dbReference type="Proteomes" id="UP001597389"/>
    </source>
</evidence>
<dbReference type="Gene3D" id="3.10.50.40">
    <property type="match status" value="1"/>
</dbReference>
<organism evidence="2 3">
    <name type="scientific">Rubritalea tangerina</name>
    <dbReference type="NCBI Taxonomy" id="430798"/>
    <lineage>
        <taxon>Bacteria</taxon>
        <taxon>Pseudomonadati</taxon>
        <taxon>Verrucomicrobiota</taxon>
        <taxon>Verrucomicrobiia</taxon>
        <taxon>Verrucomicrobiales</taxon>
        <taxon>Rubritaleaceae</taxon>
        <taxon>Rubritalea</taxon>
    </lineage>
</organism>
<dbReference type="EMBL" id="JBHUJB010000035">
    <property type="protein sequence ID" value="MFD2159042.1"/>
    <property type="molecule type" value="Genomic_DNA"/>
</dbReference>
<dbReference type="Proteomes" id="UP001597389">
    <property type="component" value="Unassembled WGS sequence"/>
</dbReference>
<dbReference type="InterPro" id="IPR046357">
    <property type="entry name" value="PPIase_dom_sf"/>
</dbReference>
<evidence type="ECO:0000259" key="1">
    <source>
        <dbReference type="Pfam" id="PF13145"/>
    </source>
</evidence>
<dbReference type="SUPFAM" id="SSF54534">
    <property type="entry name" value="FKBP-like"/>
    <property type="match status" value="1"/>
</dbReference>
<dbReference type="GO" id="GO:0016853">
    <property type="term" value="F:isomerase activity"/>
    <property type="evidence" value="ECO:0007669"/>
    <property type="project" value="UniProtKB-KW"/>
</dbReference>
<dbReference type="InterPro" id="IPR000297">
    <property type="entry name" value="PPIase_PpiC"/>
</dbReference>